<reference evidence="4" key="1">
    <citation type="journal article" date="2019" name="Int. J. Syst. Evol. Microbiol.">
        <title>The Global Catalogue of Microorganisms (GCM) 10K type strain sequencing project: providing services to taxonomists for standard genome sequencing and annotation.</title>
        <authorList>
            <consortium name="The Broad Institute Genomics Platform"/>
            <consortium name="The Broad Institute Genome Sequencing Center for Infectious Disease"/>
            <person name="Wu L."/>
            <person name="Ma J."/>
        </authorList>
    </citation>
    <scope>NUCLEOTIDE SEQUENCE [LARGE SCALE GENOMIC DNA]</scope>
    <source>
        <strain evidence="4">CCUG 50213</strain>
    </source>
</reference>
<accession>A0ABW3TTX7</accession>
<dbReference type="PANTHER" id="PTHR21240">
    <property type="entry name" value="2-AMINO-3-CARBOXYLMUCONATE-6-SEMIALDEHYDE DECARBOXYLASE"/>
    <property type="match status" value="1"/>
</dbReference>
<keyword evidence="1" id="KW-0456">Lyase</keyword>
<proteinExistence type="predicted"/>
<dbReference type="InterPro" id="IPR006680">
    <property type="entry name" value="Amidohydro-rel"/>
</dbReference>
<dbReference type="Pfam" id="PF04909">
    <property type="entry name" value="Amidohydro_2"/>
    <property type="match status" value="1"/>
</dbReference>
<evidence type="ECO:0000256" key="1">
    <source>
        <dbReference type="ARBA" id="ARBA00023239"/>
    </source>
</evidence>
<evidence type="ECO:0000259" key="2">
    <source>
        <dbReference type="Pfam" id="PF04909"/>
    </source>
</evidence>
<feature type="domain" description="Amidohydrolase-related" evidence="2">
    <location>
        <begin position="11"/>
        <end position="321"/>
    </location>
</feature>
<dbReference type="RefSeq" id="WP_343962555.1">
    <property type="nucleotide sequence ID" value="NZ_BAAAKZ010000017.1"/>
</dbReference>
<dbReference type="InterPro" id="IPR032465">
    <property type="entry name" value="ACMSD"/>
</dbReference>
<dbReference type="Gene3D" id="3.20.20.140">
    <property type="entry name" value="Metal-dependent hydrolases"/>
    <property type="match status" value="1"/>
</dbReference>
<dbReference type="SUPFAM" id="SSF51556">
    <property type="entry name" value="Metallo-dependent hydrolases"/>
    <property type="match status" value="1"/>
</dbReference>
<sequence length="326" mass="34669">MIHLSGTLPAVDVHTHLAPLLSGEQLKLVGLTQHPDGRYAAAAAPLGPPALYRERELLGYLDAQQLDEALVAIAPPFFRQDLDVEASASWVRAINDGLIARCSASERLRPLRYLPLEHPALAIELVREGLASDECAGWAAAAGGAAAPLDGPELSELWSLLAADGRPLLLHPAESPDPRLRAHYLHNLLGNPVETGVAVGELVLGGVLAQHPMLRIILVHCGGVVPSVAARWQRGIDTNRPGVTAGLPPVAEQLGRVFTDCLTHAAENVDLARTVFGDSQLLLGSDWPFPIGLADPRTPIAHLDAELRERVARANPARLLSLVPAS</sequence>
<comment type="caution">
    <text evidence="3">The sequence shown here is derived from an EMBL/GenBank/DDBJ whole genome shotgun (WGS) entry which is preliminary data.</text>
</comment>
<dbReference type="Proteomes" id="UP001597181">
    <property type="component" value="Unassembled WGS sequence"/>
</dbReference>
<dbReference type="PANTHER" id="PTHR21240:SF28">
    <property type="entry name" value="ISO-OROTATE DECARBOXYLASE (EUROFUNG)"/>
    <property type="match status" value="1"/>
</dbReference>
<gene>
    <name evidence="3" type="ORF">ACFQ3U_13075</name>
</gene>
<evidence type="ECO:0000313" key="4">
    <source>
        <dbReference type="Proteomes" id="UP001597181"/>
    </source>
</evidence>
<dbReference type="InterPro" id="IPR032466">
    <property type="entry name" value="Metal_Hydrolase"/>
</dbReference>
<evidence type="ECO:0000313" key="3">
    <source>
        <dbReference type="EMBL" id="MFD1202827.1"/>
    </source>
</evidence>
<keyword evidence="4" id="KW-1185">Reference proteome</keyword>
<protein>
    <submittedName>
        <fullName evidence="3">Amidohydrolase family protein</fullName>
    </submittedName>
</protein>
<dbReference type="EMBL" id="JBHTLY010000006">
    <property type="protein sequence ID" value="MFD1202827.1"/>
    <property type="molecule type" value="Genomic_DNA"/>
</dbReference>
<name>A0ABW3TTX7_9MICO</name>
<organism evidence="3 4">
    <name type="scientific">Leucobacter albus</name>
    <dbReference type="NCBI Taxonomy" id="272210"/>
    <lineage>
        <taxon>Bacteria</taxon>
        <taxon>Bacillati</taxon>
        <taxon>Actinomycetota</taxon>
        <taxon>Actinomycetes</taxon>
        <taxon>Micrococcales</taxon>
        <taxon>Microbacteriaceae</taxon>
        <taxon>Leucobacter</taxon>
    </lineage>
</organism>